<feature type="compositionally biased region" description="Basic and acidic residues" evidence="6">
    <location>
        <begin position="460"/>
        <end position="475"/>
    </location>
</feature>
<feature type="compositionally biased region" description="Basic and acidic residues" evidence="6">
    <location>
        <begin position="435"/>
        <end position="453"/>
    </location>
</feature>
<keyword evidence="4" id="KW-0378">Hydrolase</keyword>
<feature type="domain" description="LysM" evidence="8">
    <location>
        <begin position="281"/>
        <end position="324"/>
    </location>
</feature>
<dbReference type="Gene3D" id="3.40.630.40">
    <property type="entry name" value="Zn-dependent exopeptidases"/>
    <property type="match status" value="1"/>
</dbReference>
<dbReference type="EMBL" id="QEPM01000001">
    <property type="protein sequence ID" value="RDE72409.1"/>
    <property type="molecule type" value="Genomic_DNA"/>
</dbReference>
<comment type="catalytic activity">
    <reaction evidence="1">
        <text>Hydrolyzes the link between N-acetylmuramoyl residues and L-amino acid residues in certain cell-wall glycopeptides.</text>
        <dbReference type="EC" id="3.5.1.28"/>
    </reaction>
</comment>
<dbReference type="PANTHER" id="PTHR30404:SF6">
    <property type="entry name" value="N-ACETYLMURAMOYL-L-ALANINE AMIDASE AMIB"/>
    <property type="match status" value="1"/>
</dbReference>
<dbReference type="PROSITE" id="PS51782">
    <property type="entry name" value="LYSM"/>
    <property type="match status" value="3"/>
</dbReference>
<feature type="compositionally biased region" description="Basic and acidic residues" evidence="6">
    <location>
        <begin position="331"/>
        <end position="341"/>
    </location>
</feature>
<proteinExistence type="inferred from homology"/>
<dbReference type="SMART" id="SM00257">
    <property type="entry name" value="LysM"/>
    <property type="match status" value="3"/>
</dbReference>
<evidence type="ECO:0000259" key="8">
    <source>
        <dbReference type="PROSITE" id="PS51782"/>
    </source>
</evidence>
<feature type="region of interest" description="Disordered" evidence="6">
    <location>
        <begin position="410"/>
        <end position="475"/>
    </location>
</feature>
<protein>
    <recommendedName>
        <fullName evidence="3">N-acetylmuramoyl-L-alanine amidase</fullName>
        <ecNumber evidence="3">3.5.1.28</ecNumber>
    </recommendedName>
</protein>
<dbReference type="Pfam" id="PF01476">
    <property type="entry name" value="LysM"/>
    <property type="match status" value="3"/>
</dbReference>
<evidence type="ECO:0000313" key="9">
    <source>
        <dbReference type="EMBL" id="RDE72409.1"/>
    </source>
</evidence>
<evidence type="ECO:0000256" key="3">
    <source>
        <dbReference type="ARBA" id="ARBA00011901"/>
    </source>
</evidence>
<dbReference type="Pfam" id="PF01520">
    <property type="entry name" value="Amidase_3"/>
    <property type="match status" value="1"/>
</dbReference>
<evidence type="ECO:0000256" key="5">
    <source>
        <dbReference type="ARBA" id="ARBA00023316"/>
    </source>
</evidence>
<dbReference type="InterPro" id="IPR018392">
    <property type="entry name" value="LysM"/>
</dbReference>
<dbReference type="InterPro" id="IPR002508">
    <property type="entry name" value="MurNAc-LAA_cat"/>
</dbReference>
<dbReference type="EC" id="3.5.1.28" evidence="3"/>
<keyword evidence="5" id="KW-0961">Cell wall biogenesis/degradation</keyword>
<evidence type="ECO:0000256" key="2">
    <source>
        <dbReference type="ARBA" id="ARBA00010860"/>
    </source>
</evidence>
<comment type="similarity">
    <text evidence="2">Belongs to the N-acetylmuramoyl-L-alanine amidase 3 family.</text>
</comment>
<dbReference type="GO" id="GO:0008745">
    <property type="term" value="F:N-acetylmuramoyl-L-alanine amidase activity"/>
    <property type="evidence" value="ECO:0007669"/>
    <property type="project" value="UniProtKB-EC"/>
</dbReference>
<sequence>MKPKTMFRFLLINSLFFFALSAFANNTWTIAIDPGHGGKDPGAIGLNLKIYEKNVTLSIAKELKALLDKDPHFHAVLTRNGDYFISVPQRSEIARKYKANYLVSIHADSSETPNLRGASVWVLSNRRANDEMGQWLEDHEKRSELLGGAGNVLASHNEKYLDQTVLDLQFGHSQRVGYELGNIVLRHFSQIASLSRPTPRHASLGVLRSPDIPSILVETGFLSNQEEELKLSTPAYRKKIAQVIYNGLVEYRSKNYKDEPKIATTKTDEKSTALETNDSALRHTVKSGESLTKLAAKYGVKAADILALNKLKRKELRIGETIKIPSNGKNNVKESVEEKESQTQVSQEKPQETKPVDIKDSGIRHSVKPGESLSKLALKYKVSSADILTLNKLKRKELLVGETLKIPGDAKTEEEKPTQSVKTEKTPKTNAPNTKETKPAETKATEKNKKQEKSNSSPTKPKEQSKNKVEVKEAIPKFHTVQKNETLYSIAREYKVSPNKLLKLNPKLKDGKVLSGQKIQLLDDNPGKK</sequence>
<dbReference type="InterPro" id="IPR036779">
    <property type="entry name" value="LysM_dom_sf"/>
</dbReference>
<keyword evidence="7" id="KW-0732">Signal</keyword>
<dbReference type="SUPFAM" id="SSF53187">
    <property type="entry name" value="Zn-dependent exopeptidases"/>
    <property type="match status" value="1"/>
</dbReference>
<reference evidence="9 10" key="1">
    <citation type="submission" date="2018-05" db="EMBL/GenBank/DDBJ databases">
        <title>Draft Genome Sequences for a Diverse set of 7 Haemophilus Species.</title>
        <authorList>
            <person name="Nichols M."/>
            <person name="Topaz N."/>
            <person name="Wang X."/>
            <person name="Wang X."/>
            <person name="Boxrud D."/>
        </authorList>
    </citation>
    <scope>NUCLEOTIDE SEQUENCE [LARGE SCALE GENOMIC DNA]</scope>
    <source>
        <strain evidence="9 10">C2001002503</strain>
    </source>
</reference>
<dbReference type="PANTHER" id="PTHR30404">
    <property type="entry name" value="N-ACETYLMURAMOYL-L-ALANINE AMIDASE"/>
    <property type="match status" value="1"/>
</dbReference>
<accession>A0A8B2U8V0</accession>
<evidence type="ECO:0000256" key="6">
    <source>
        <dbReference type="SAM" id="MobiDB-lite"/>
    </source>
</evidence>
<feature type="signal peptide" evidence="7">
    <location>
        <begin position="1"/>
        <end position="24"/>
    </location>
</feature>
<evidence type="ECO:0000313" key="10">
    <source>
        <dbReference type="Proteomes" id="UP000253998"/>
    </source>
</evidence>
<feature type="domain" description="LysM" evidence="8">
    <location>
        <begin position="363"/>
        <end position="406"/>
    </location>
</feature>
<evidence type="ECO:0000256" key="4">
    <source>
        <dbReference type="ARBA" id="ARBA00022801"/>
    </source>
</evidence>
<organism evidence="9 10">
    <name type="scientific">Aggregatibacter segnis</name>
    <dbReference type="NCBI Taxonomy" id="739"/>
    <lineage>
        <taxon>Bacteria</taxon>
        <taxon>Pseudomonadati</taxon>
        <taxon>Pseudomonadota</taxon>
        <taxon>Gammaproteobacteria</taxon>
        <taxon>Pasteurellales</taxon>
        <taxon>Pasteurellaceae</taxon>
        <taxon>Aggregatibacter</taxon>
    </lineage>
</organism>
<feature type="region of interest" description="Disordered" evidence="6">
    <location>
        <begin position="325"/>
        <end position="367"/>
    </location>
</feature>
<dbReference type="SMART" id="SM00646">
    <property type="entry name" value="Ami_3"/>
    <property type="match status" value="1"/>
</dbReference>
<gene>
    <name evidence="9" type="ORF">DPV83_01985</name>
</gene>
<dbReference type="Gene3D" id="3.10.350.10">
    <property type="entry name" value="LysM domain"/>
    <property type="match status" value="3"/>
</dbReference>
<dbReference type="CDD" id="cd02696">
    <property type="entry name" value="MurNAc-LAA"/>
    <property type="match status" value="1"/>
</dbReference>
<name>A0A8B2U8V0_9PAST</name>
<feature type="domain" description="LysM" evidence="8">
    <location>
        <begin position="477"/>
        <end position="521"/>
    </location>
</feature>
<dbReference type="AlphaFoldDB" id="A0A8B2U8V0"/>
<dbReference type="InterPro" id="IPR050695">
    <property type="entry name" value="N-acetylmuramoyl_amidase_3"/>
</dbReference>
<dbReference type="RefSeq" id="WP_111294655.1">
    <property type="nucleotide sequence ID" value="NZ_QEPM01000001.1"/>
</dbReference>
<feature type="compositionally biased region" description="Basic and acidic residues" evidence="6">
    <location>
        <begin position="410"/>
        <end position="427"/>
    </location>
</feature>
<feature type="chain" id="PRO_5032279227" description="N-acetylmuramoyl-L-alanine amidase" evidence="7">
    <location>
        <begin position="25"/>
        <end position="529"/>
    </location>
</feature>
<dbReference type="Proteomes" id="UP000253998">
    <property type="component" value="Unassembled WGS sequence"/>
</dbReference>
<dbReference type="GO" id="GO:0009253">
    <property type="term" value="P:peptidoglycan catabolic process"/>
    <property type="evidence" value="ECO:0007669"/>
    <property type="project" value="InterPro"/>
</dbReference>
<evidence type="ECO:0000256" key="7">
    <source>
        <dbReference type="SAM" id="SignalP"/>
    </source>
</evidence>
<evidence type="ECO:0000256" key="1">
    <source>
        <dbReference type="ARBA" id="ARBA00001561"/>
    </source>
</evidence>
<comment type="caution">
    <text evidence="9">The sequence shown here is derived from an EMBL/GenBank/DDBJ whole genome shotgun (WGS) entry which is preliminary data.</text>
</comment>
<dbReference type="CDD" id="cd00118">
    <property type="entry name" value="LysM"/>
    <property type="match status" value="2"/>
</dbReference>
<dbReference type="GO" id="GO:0030288">
    <property type="term" value="C:outer membrane-bounded periplasmic space"/>
    <property type="evidence" value="ECO:0007669"/>
    <property type="project" value="TreeGrafter"/>
</dbReference>
<feature type="compositionally biased region" description="Basic and acidic residues" evidence="6">
    <location>
        <begin position="349"/>
        <end position="363"/>
    </location>
</feature>
<dbReference type="GO" id="GO:0071555">
    <property type="term" value="P:cell wall organization"/>
    <property type="evidence" value="ECO:0007669"/>
    <property type="project" value="UniProtKB-KW"/>
</dbReference>
<dbReference type="SUPFAM" id="SSF54106">
    <property type="entry name" value="LysM domain"/>
    <property type="match status" value="3"/>
</dbReference>